<protein>
    <submittedName>
        <fullName evidence="1">Uncharacterized protein</fullName>
    </submittedName>
</protein>
<evidence type="ECO:0000313" key="2">
    <source>
        <dbReference type="Proteomes" id="UP000004315"/>
    </source>
</evidence>
<keyword evidence="2" id="KW-1185">Reference proteome</keyword>
<dbReference type="OrthoDB" id="2296273at2"/>
<dbReference type="RefSeq" id="WP_003865066.1">
    <property type="nucleotide sequence ID" value="NZ_DS996842.1"/>
</dbReference>
<sequence length="250" mass="29038">MSVTITTLANNVKQPRGGYLPVKLFKETHYESENELFSDENGSKSLIGTTVDNMTRILLGAKPKKVFEPASFGMMAIKDLNFDLIDEVTGLDDDSILAAYQLSFYEQIYRSGYIPSIDYELELPDEHTIENIREMVNRSLRYFQHQAKLVNVGDRLSVNYKEDNIYGDYDYLTDDSLIDMKVLSKKIANKYTLQIILYWIIGMKSKKKLFSNVKYLKFYNPRLNVEYSFDLDELTPDILKPILEEVLMNR</sequence>
<name>B7CAQ3_9FIRM</name>
<reference evidence="1 2" key="1">
    <citation type="submission" date="2008-11" db="EMBL/GenBank/DDBJ databases">
        <title>Draft genome sequence of Eubacterium biforme (DSM 3989).</title>
        <authorList>
            <person name="Sudarsanam P."/>
            <person name="Ley R."/>
            <person name="Guruge J."/>
            <person name="Turnbaugh P.J."/>
            <person name="Mahowald M."/>
            <person name="Liep D."/>
            <person name="Gordon J."/>
        </authorList>
    </citation>
    <scope>NUCLEOTIDE SEQUENCE [LARGE SCALE GENOMIC DNA]</scope>
    <source>
        <strain evidence="1 2">DSM 3989</strain>
    </source>
</reference>
<comment type="caution">
    <text evidence="1">The sequence shown here is derived from an EMBL/GenBank/DDBJ whole genome shotgun (WGS) entry which is preliminary data.</text>
</comment>
<accession>B7CAQ3</accession>
<organism evidence="1 2">
    <name type="scientific">Holdemanella biformis DSM 3989</name>
    <dbReference type="NCBI Taxonomy" id="518637"/>
    <lineage>
        <taxon>Bacteria</taxon>
        <taxon>Bacillati</taxon>
        <taxon>Bacillota</taxon>
        <taxon>Erysipelotrichia</taxon>
        <taxon>Erysipelotrichales</taxon>
        <taxon>Erysipelotrichaceae</taxon>
        <taxon>Holdemanella</taxon>
    </lineage>
</organism>
<dbReference type="EMBL" id="ABYT01000070">
    <property type="protein sequence ID" value="EEC90151.1"/>
    <property type="molecule type" value="Genomic_DNA"/>
</dbReference>
<dbReference type="AlphaFoldDB" id="B7CAQ3"/>
<gene>
    <name evidence="1" type="ORF">EUBIFOR_01274</name>
</gene>
<dbReference type="Proteomes" id="UP000004315">
    <property type="component" value="Unassembled WGS sequence"/>
</dbReference>
<proteinExistence type="predicted"/>
<evidence type="ECO:0000313" key="1">
    <source>
        <dbReference type="EMBL" id="EEC90151.1"/>
    </source>
</evidence>
<dbReference type="HOGENOM" id="CLU_097174_0_0_9"/>
<dbReference type="eggNOG" id="COG4889">
    <property type="taxonomic scope" value="Bacteria"/>
</dbReference>